<name>A0A8H3QS75_9GLOM</name>
<reference evidence="1" key="1">
    <citation type="submission" date="2019-10" db="EMBL/GenBank/DDBJ databases">
        <title>Conservation and host-specific expression of non-tandemly repeated heterogenous ribosome RNA gene in arbuscular mycorrhizal fungi.</title>
        <authorList>
            <person name="Maeda T."/>
            <person name="Kobayashi Y."/>
            <person name="Nakagawa T."/>
            <person name="Ezawa T."/>
            <person name="Yamaguchi K."/>
            <person name="Bino T."/>
            <person name="Nishimoto Y."/>
            <person name="Shigenobu S."/>
            <person name="Kawaguchi M."/>
        </authorList>
    </citation>
    <scope>NUCLEOTIDE SEQUENCE</scope>
    <source>
        <strain evidence="1">HR1</strain>
    </source>
</reference>
<sequence>MHSSILIGVVNWLFSFSGHYDIICFIRTDFLSFGFFCFLKHEIETVEDINKHDVDFLLVLKNNIQVKEEHLNIFCKQEITGYFLLITTEEKFKSYGLKEGLAMILVDFAHKCKEESSIPQFTLHSSSEVELDNALMN</sequence>
<dbReference type="AlphaFoldDB" id="A0A8H3QS75"/>
<accession>A0A8H3QS75</accession>
<evidence type="ECO:0000313" key="1">
    <source>
        <dbReference type="EMBL" id="GES90890.1"/>
    </source>
</evidence>
<protein>
    <submittedName>
        <fullName evidence="1">Uncharacterized protein</fullName>
    </submittedName>
</protein>
<dbReference type="Proteomes" id="UP000615446">
    <property type="component" value="Unassembled WGS sequence"/>
</dbReference>
<dbReference type="Gene3D" id="1.10.150.50">
    <property type="entry name" value="Transcription Factor, Ets-1"/>
    <property type="match status" value="1"/>
</dbReference>
<evidence type="ECO:0000313" key="2">
    <source>
        <dbReference type="Proteomes" id="UP000615446"/>
    </source>
</evidence>
<dbReference type="InterPro" id="IPR013761">
    <property type="entry name" value="SAM/pointed_sf"/>
</dbReference>
<proteinExistence type="predicted"/>
<organism evidence="1 2">
    <name type="scientific">Rhizophagus clarus</name>
    <dbReference type="NCBI Taxonomy" id="94130"/>
    <lineage>
        <taxon>Eukaryota</taxon>
        <taxon>Fungi</taxon>
        <taxon>Fungi incertae sedis</taxon>
        <taxon>Mucoromycota</taxon>
        <taxon>Glomeromycotina</taxon>
        <taxon>Glomeromycetes</taxon>
        <taxon>Glomerales</taxon>
        <taxon>Glomeraceae</taxon>
        <taxon>Rhizophagus</taxon>
    </lineage>
</organism>
<gene>
    <name evidence="1" type="ORF">RCL2_001771900</name>
</gene>
<dbReference type="EMBL" id="BLAL01000197">
    <property type="protein sequence ID" value="GES90890.1"/>
    <property type="molecule type" value="Genomic_DNA"/>
</dbReference>
<comment type="caution">
    <text evidence="1">The sequence shown here is derived from an EMBL/GenBank/DDBJ whole genome shotgun (WGS) entry which is preliminary data.</text>
</comment>